<reference evidence="2" key="1">
    <citation type="journal article" date="2019" name="Int. J. Syst. Evol. Microbiol.">
        <title>The Global Catalogue of Microorganisms (GCM) 10K type strain sequencing project: providing services to taxonomists for standard genome sequencing and annotation.</title>
        <authorList>
            <consortium name="The Broad Institute Genomics Platform"/>
            <consortium name="The Broad Institute Genome Sequencing Center for Infectious Disease"/>
            <person name="Wu L."/>
            <person name="Ma J."/>
        </authorList>
    </citation>
    <scope>NUCLEOTIDE SEQUENCE [LARGE SCALE GENOMIC DNA]</scope>
    <source>
        <strain evidence="2">KCTC 52237</strain>
    </source>
</reference>
<dbReference type="PANTHER" id="PTHR37526:SF1">
    <property type="entry name" value="PROTEIN TUSB"/>
    <property type="match status" value="1"/>
</dbReference>
<accession>A0ABV7FH94</accession>
<sequence>MNNALASCIRVCAASDAILLLEDGVLGATKSSPQADAIHRLIESGVRVFAISFDIKARGLSELQLESVELVDYDDFVTLTIQHRCVQSWY</sequence>
<dbReference type="SUPFAM" id="SSF75169">
    <property type="entry name" value="DsrEFH-like"/>
    <property type="match status" value="1"/>
</dbReference>
<dbReference type="InterPro" id="IPR007215">
    <property type="entry name" value="Sulphur_relay_TusB/DsrH"/>
</dbReference>
<dbReference type="EMBL" id="JBHRTF010000003">
    <property type="protein sequence ID" value="MFC3115269.1"/>
    <property type="molecule type" value="Genomic_DNA"/>
</dbReference>
<protein>
    <submittedName>
        <fullName evidence="1">Sulfurtransferase complex subunit TusB</fullName>
    </submittedName>
</protein>
<keyword evidence="2" id="KW-1185">Reference proteome</keyword>
<dbReference type="Proteomes" id="UP001595555">
    <property type="component" value="Unassembled WGS sequence"/>
</dbReference>
<evidence type="ECO:0000313" key="1">
    <source>
        <dbReference type="EMBL" id="MFC3115269.1"/>
    </source>
</evidence>
<proteinExistence type="predicted"/>
<dbReference type="Gene3D" id="3.40.1260.10">
    <property type="entry name" value="DsrEFH-like"/>
    <property type="match status" value="1"/>
</dbReference>
<dbReference type="Pfam" id="PF04077">
    <property type="entry name" value="DsrH"/>
    <property type="match status" value="1"/>
</dbReference>
<dbReference type="NCBIfam" id="TIGR03011">
    <property type="entry name" value="sulf_tusB_dsrH"/>
    <property type="match status" value="1"/>
</dbReference>
<dbReference type="RefSeq" id="WP_378117413.1">
    <property type="nucleotide sequence ID" value="NZ_JBHRTF010000003.1"/>
</dbReference>
<dbReference type="InterPro" id="IPR027396">
    <property type="entry name" value="DsrEFH-like"/>
</dbReference>
<organism evidence="1 2">
    <name type="scientific">Cellvibrio fontiphilus</name>
    <dbReference type="NCBI Taxonomy" id="1815559"/>
    <lineage>
        <taxon>Bacteria</taxon>
        <taxon>Pseudomonadati</taxon>
        <taxon>Pseudomonadota</taxon>
        <taxon>Gammaproteobacteria</taxon>
        <taxon>Cellvibrionales</taxon>
        <taxon>Cellvibrionaceae</taxon>
        <taxon>Cellvibrio</taxon>
    </lineage>
</organism>
<name>A0ABV7FH94_9GAMM</name>
<evidence type="ECO:0000313" key="2">
    <source>
        <dbReference type="Proteomes" id="UP001595555"/>
    </source>
</evidence>
<gene>
    <name evidence="1" type="primary">tusB</name>
    <name evidence="1" type="ORF">ACFODX_06845</name>
</gene>
<comment type="caution">
    <text evidence="1">The sequence shown here is derived from an EMBL/GenBank/DDBJ whole genome shotgun (WGS) entry which is preliminary data.</text>
</comment>
<dbReference type="PANTHER" id="PTHR37526">
    <property type="entry name" value="PROTEIN TUSB"/>
    <property type="match status" value="1"/>
</dbReference>